<dbReference type="Proteomes" id="UP001157125">
    <property type="component" value="Unassembled WGS sequence"/>
</dbReference>
<evidence type="ECO:0000313" key="1">
    <source>
        <dbReference type="EMBL" id="GMA33950.1"/>
    </source>
</evidence>
<protein>
    <submittedName>
        <fullName evidence="1">Uncharacterized protein</fullName>
    </submittedName>
</protein>
<sequence>MTWGKAVASLQDVRVRDALIVHWLGATADVVDDVLVGRASEGVHRVMDGALRPGHAATPDAAVLAQAFEWCARALRVTRSRDRAVIHALEAVLAWWSADIRRAATFARDALACDAGYTLAILVAEMCAVGLGPGWQRGVDMP</sequence>
<proteinExistence type="predicted"/>
<evidence type="ECO:0000313" key="2">
    <source>
        <dbReference type="Proteomes" id="UP001157125"/>
    </source>
</evidence>
<dbReference type="RefSeq" id="WP_284327135.1">
    <property type="nucleotide sequence ID" value="NZ_BSUN01000001.1"/>
</dbReference>
<name>A0ABQ6I879_9MICO</name>
<gene>
    <name evidence="1" type="ORF">GCM10025876_01540</name>
</gene>
<reference evidence="2" key="1">
    <citation type="journal article" date="2019" name="Int. J. Syst. Evol. Microbiol.">
        <title>The Global Catalogue of Microorganisms (GCM) 10K type strain sequencing project: providing services to taxonomists for standard genome sequencing and annotation.</title>
        <authorList>
            <consortium name="The Broad Institute Genomics Platform"/>
            <consortium name="The Broad Institute Genome Sequencing Center for Infectious Disease"/>
            <person name="Wu L."/>
            <person name="Ma J."/>
        </authorList>
    </citation>
    <scope>NUCLEOTIDE SEQUENCE [LARGE SCALE GENOMIC DNA]</scope>
    <source>
        <strain evidence="2">NBRC 112299</strain>
    </source>
</reference>
<organism evidence="1 2">
    <name type="scientific">Demequina litorisediminis</name>
    <dbReference type="NCBI Taxonomy" id="1849022"/>
    <lineage>
        <taxon>Bacteria</taxon>
        <taxon>Bacillati</taxon>
        <taxon>Actinomycetota</taxon>
        <taxon>Actinomycetes</taxon>
        <taxon>Micrococcales</taxon>
        <taxon>Demequinaceae</taxon>
        <taxon>Demequina</taxon>
    </lineage>
</organism>
<keyword evidence="2" id="KW-1185">Reference proteome</keyword>
<accession>A0ABQ6I879</accession>
<dbReference type="EMBL" id="BSUN01000001">
    <property type="protein sequence ID" value="GMA33950.1"/>
    <property type="molecule type" value="Genomic_DNA"/>
</dbReference>
<comment type="caution">
    <text evidence="1">The sequence shown here is derived from an EMBL/GenBank/DDBJ whole genome shotgun (WGS) entry which is preliminary data.</text>
</comment>